<reference evidence="1 2" key="2">
    <citation type="submission" date="2008-10" db="EMBL/GenBank/DDBJ databases">
        <authorList>
            <person name="Fulton L."/>
            <person name="Clifton S."/>
            <person name="Fulton B."/>
            <person name="Xu J."/>
            <person name="Minx P."/>
            <person name="Pepin K.H."/>
            <person name="Johnson M."/>
            <person name="Bhonagiri V."/>
            <person name="Nash W.E."/>
            <person name="Mardis E.R."/>
            <person name="Wilson R.K."/>
        </authorList>
    </citation>
    <scope>NUCLEOTIDE SEQUENCE [LARGE SCALE GENOMIC DNA]</scope>
    <source>
        <strain evidence="1 2">DSM 18315</strain>
    </source>
</reference>
<evidence type="ECO:0000313" key="2">
    <source>
        <dbReference type="Proteomes" id="UP000005510"/>
    </source>
</evidence>
<protein>
    <submittedName>
        <fullName evidence="1">Uncharacterized protein</fullName>
    </submittedName>
</protein>
<gene>
    <name evidence="1" type="ORF">PRABACTJOHN_02216</name>
</gene>
<sequence>MAAKVRIIFCLYNRATVPNPAATILYFYGEKKTFLSRIILS</sequence>
<evidence type="ECO:0000313" key="1">
    <source>
        <dbReference type="EMBL" id="EEC96383.1"/>
    </source>
</evidence>
<dbReference type="AlphaFoldDB" id="B7BB07"/>
<reference evidence="1 2" key="1">
    <citation type="submission" date="2008-10" db="EMBL/GenBank/DDBJ databases">
        <title>Draft genome sequence of Parabacteroides johnsonii (DSM 18315).</title>
        <authorList>
            <person name="Sudarsanam P."/>
            <person name="Ley R."/>
            <person name="Guruge J."/>
            <person name="Turnbaugh P.J."/>
            <person name="Mahowald M."/>
            <person name="Liep D."/>
            <person name="Gordon J."/>
        </authorList>
    </citation>
    <scope>NUCLEOTIDE SEQUENCE [LARGE SCALE GENOMIC DNA]</scope>
    <source>
        <strain evidence="1 2">DSM 18315</strain>
    </source>
</reference>
<dbReference type="Proteomes" id="UP000005510">
    <property type="component" value="Unassembled WGS sequence"/>
</dbReference>
<proteinExistence type="predicted"/>
<dbReference type="HOGENOM" id="CLU_3273964_0_0_10"/>
<accession>B7BB07</accession>
<comment type="caution">
    <text evidence="1">The sequence shown here is derived from an EMBL/GenBank/DDBJ whole genome shotgun (WGS) entry which is preliminary data.</text>
</comment>
<name>B7BB07_9BACT</name>
<organism evidence="1 2">
    <name type="scientific">Parabacteroides johnsonii DSM 18315</name>
    <dbReference type="NCBI Taxonomy" id="537006"/>
    <lineage>
        <taxon>Bacteria</taxon>
        <taxon>Pseudomonadati</taxon>
        <taxon>Bacteroidota</taxon>
        <taxon>Bacteroidia</taxon>
        <taxon>Bacteroidales</taxon>
        <taxon>Tannerellaceae</taxon>
        <taxon>Parabacteroides</taxon>
    </lineage>
</organism>
<dbReference type="EMBL" id="ABYH01000250">
    <property type="protein sequence ID" value="EEC96383.1"/>
    <property type="molecule type" value="Genomic_DNA"/>
</dbReference>
<dbReference type="STRING" id="537006.PRABACTJOHN_02216"/>